<accession>A0A5C3QGP1</accession>
<proteinExistence type="predicted"/>
<dbReference type="AlphaFoldDB" id="A0A5C3QGP1"/>
<name>A0A5C3QGP1_9AGAR</name>
<feature type="transmembrane region" description="Helical" evidence="1">
    <location>
        <begin position="18"/>
        <end position="37"/>
    </location>
</feature>
<gene>
    <name evidence="2" type="ORF">BDV98DRAFT_567676</name>
</gene>
<keyword evidence="1" id="KW-0812">Transmembrane</keyword>
<evidence type="ECO:0000313" key="2">
    <source>
        <dbReference type="EMBL" id="TFL01186.1"/>
    </source>
</evidence>
<sequence>MKCCRTVYCLEHISNVRLAFISICTVTSLVFPFHRWWWWPALHLPVMASRPPIP</sequence>
<keyword evidence="3" id="KW-1185">Reference proteome</keyword>
<dbReference type="EMBL" id="ML178825">
    <property type="protein sequence ID" value="TFL01186.1"/>
    <property type="molecule type" value="Genomic_DNA"/>
</dbReference>
<dbReference type="Proteomes" id="UP000305067">
    <property type="component" value="Unassembled WGS sequence"/>
</dbReference>
<evidence type="ECO:0000256" key="1">
    <source>
        <dbReference type="SAM" id="Phobius"/>
    </source>
</evidence>
<reference evidence="2 3" key="1">
    <citation type="journal article" date="2019" name="Nat. Ecol. Evol.">
        <title>Megaphylogeny resolves global patterns of mushroom evolution.</title>
        <authorList>
            <person name="Varga T."/>
            <person name="Krizsan K."/>
            <person name="Foldi C."/>
            <person name="Dima B."/>
            <person name="Sanchez-Garcia M."/>
            <person name="Sanchez-Ramirez S."/>
            <person name="Szollosi G.J."/>
            <person name="Szarkandi J.G."/>
            <person name="Papp V."/>
            <person name="Albert L."/>
            <person name="Andreopoulos W."/>
            <person name="Angelini C."/>
            <person name="Antonin V."/>
            <person name="Barry K.W."/>
            <person name="Bougher N.L."/>
            <person name="Buchanan P."/>
            <person name="Buyck B."/>
            <person name="Bense V."/>
            <person name="Catcheside P."/>
            <person name="Chovatia M."/>
            <person name="Cooper J."/>
            <person name="Damon W."/>
            <person name="Desjardin D."/>
            <person name="Finy P."/>
            <person name="Geml J."/>
            <person name="Haridas S."/>
            <person name="Hughes K."/>
            <person name="Justo A."/>
            <person name="Karasinski D."/>
            <person name="Kautmanova I."/>
            <person name="Kiss B."/>
            <person name="Kocsube S."/>
            <person name="Kotiranta H."/>
            <person name="LaButti K.M."/>
            <person name="Lechner B.E."/>
            <person name="Liimatainen K."/>
            <person name="Lipzen A."/>
            <person name="Lukacs Z."/>
            <person name="Mihaltcheva S."/>
            <person name="Morgado L.N."/>
            <person name="Niskanen T."/>
            <person name="Noordeloos M.E."/>
            <person name="Ohm R.A."/>
            <person name="Ortiz-Santana B."/>
            <person name="Ovrebo C."/>
            <person name="Racz N."/>
            <person name="Riley R."/>
            <person name="Savchenko A."/>
            <person name="Shiryaev A."/>
            <person name="Soop K."/>
            <person name="Spirin V."/>
            <person name="Szebenyi C."/>
            <person name="Tomsovsky M."/>
            <person name="Tulloss R.E."/>
            <person name="Uehling J."/>
            <person name="Grigoriev I.V."/>
            <person name="Vagvolgyi C."/>
            <person name="Papp T."/>
            <person name="Martin F.M."/>
            <person name="Miettinen O."/>
            <person name="Hibbett D.S."/>
            <person name="Nagy L.G."/>
        </authorList>
    </citation>
    <scope>NUCLEOTIDE SEQUENCE [LARGE SCALE GENOMIC DNA]</scope>
    <source>
        <strain evidence="2 3">CBS 309.79</strain>
    </source>
</reference>
<organism evidence="2 3">
    <name type="scientific">Pterulicium gracile</name>
    <dbReference type="NCBI Taxonomy" id="1884261"/>
    <lineage>
        <taxon>Eukaryota</taxon>
        <taxon>Fungi</taxon>
        <taxon>Dikarya</taxon>
        <taxon>Basidiomycota</taxon>
        <taxon>Agaricomycotina</taxon>
        <taxon>Agaricomycetes</taxon>
        <taxon>Agaricomycetidae</taxon>
        <taxon>Agaricales</taxon>
        <taxon>Pleurotineae</taxon>
        <taxon>Pterulaceae</taxon>
        <taxon>Pterulicium</taxon>
    </lineage>
</organism>
<protein>
    <submittedName>
        <fullName evidence="2">Uncharacterized protein</fullName>
    </submittedName>
</protein>
<keyword evidence="1" id="KW-0472">Membrane</keyword>
<evidence type="ECO:0000313" key="3">
    <source>
        <dbReference type="Proteomes" id="UP000305067"/>
    </source>
</evidence>
<keyword evidence="1" id="KW-1133">Transmembrane helix</keyword>